<dbReference type="PROSITE" id="PS00867">
    <property type="entry name" value="CPSASE_2"/>
    <property type="match status" value="1"/>
</dbReference>
<dbReference type="InterPro" id="IPR013537">
    <property type="entry name" value="AcCoA_COase_cen"/>
</dbReference>
<dbReference type="Pfam" id="PF01039">
    <property type="entry name" value="Carboxyl_trans"/>
    <property type="match status" value="1"/>
</dbReference>
<evidence type="ECO:0000256" key="6">
    <source>
        <dbReference type="ARBA" id="ARBA00022832"/>
    </source>
</evidence>
<dbReference type="GO" id="GO:0005524">
    <property type="term" value="F:ATP binding"/>
    <property type="evidence" value="ECO:0007669"/>
    <property type="project" value="UniProtKB-UniRule"/>
</dbReference>
<dbReference type="Gene3D" id="3.90.226.10">
    <property type="entry name" value="2-enoyl-CoA Hydratase, Chain A, domain 1"/>
    <property type="match status" value="2"/>
</dbReference>
<comment type="caution">
    <text evidence="22">The sequence shown here is derived from an EMBL/GenBank/DDBJ whole genome shotgun (WGS) entry which is preliminary data.</text>
</comment>
<keyword evidence="3" id="KW-0444">Lipid biosynthesis</keyword>
<feature type="coiled-coil region" evidence="15">
    <location>
        <begin position="2164"/>
        <end position="2203"/>
    </location>
</feature>
<evidence type="ECO:0000256" key="4">
    <source>
        <dbReference type="ARBA" id="ARBA00022598"/>
    </source>
</evidence>
<dbReference type="InterPro" id="IPR049074">
    <property type="entry name" value="ACCA_BT"/>
</dbReference>
<dbReference type="PROSITE" id="PS50989">
    <property type="entry name" value="COA_CT_CTER"/>
    <property type="match status" value="1"/>
</dbReference>
<evidence type="ECO:0000256" key="5">
    <source>
        <dbReference type="ARBA" id="ARBA00022741"/>
    </source>
</evidence>
<dbReference type="GO" id="GO:0046872">
    <property type="term" value="F:metal ion binding"/>
    <property type="evidence" value="ECO:0007669"/>
    <property type="project" value="InterPro"/>
</dbReference>
<feature type="region of interest" description="Disordered" evidence="16">
    <location>
        <begin position="1"/>
        <end position="30"/>
    </location>
</feature>
<comment type="cofactor">
    <cofactor evidence="1">
        <name>biotin</name>
        <dbReference type="ChEBI" id="CHEBI:57586"/>
    </cofactor>
</comment>
<feature type="domain" description="ATP-grasp" evidence="18">
    <location>
        <begin position="311"/>
        <end position="503"/>
    </location>
</feature>
<evidence type="ECO:0000256" key="16">
    <source>
        <dbReference type="SAM" id="MobiDB-lite"/>
    </source>
</evidence>
<dbReference type="InterPro" id="IPR011762">
    <property type="entry name" value="COA_CT_N"/>
</dbReference>
<dbReference type="InterPro" id="IPR005479">
    <property type="entry name" value="CPAse_ATP-bd"/>
</dbReference>
<keyword evidence="11" id="KW-0511">Multifunctional enzyme</keyword>
<proteinExistence type="predicted"/>
<dbReference type="InterPro" id="IPR011764">
    <property type="entry name" value="Biotin_carboxylation_dom"/>
</dbReference>
<dbReference type="InterPro" id="IPR011763">
    <property type="entry name" value="COA_CT_C"/>
</dbReference>
<dbReference type="Gene3D" id="3.30.470.20">
    <property type="entry name" value="ATP-grasp fold, B domain"/>
    <property type="match status" value="1"/>
</dbReference>
<dbReference type="FunFam" id="2.40.50.100:FF:000005">
    <property type="entry name" value="Acetyl-CoA carboxylase 1"/>
    <property type="match status" value="1"/>
</dbReference>
<dbReference type="Pfam" id="PF00289">
    <property type="entry name" value="Biotin_carb_N"/>
    <property type="match status" value="1"/>
</dbReference>
<dbReference type="InterPro" id="IPR005482">
    <property type="entry name" value="Biotin_COase_C"/>
</dbReference>
<dbReference type="Gene3D" id="2.40.460.10">
    <property type="entry name" value="Biotin dependent carboxylase carboxyltransferase"/>
    <property type="match status" value="1"/>
</dbReference>
<dbReference type="UniPathway" id="UPA00655">
    <property type="reaction ID" value="UER00711"/>
</dbReference>
<evidence type="ECO:0000256" key="14">
    <source>
        <dbReference type="PROSITE-ProRule" id="PRU00409"/>
    </source>
</evidence>
<feature type="compositionally biased region" description="Low complexity" evidence="16">
    <location>
        <begin position="1"/>
        <end position="19"/>
    </location>
</feature>
<dbReference type="STRING" id="947166.A0A1D1W4J9"/>
<evidence type="ECO:0000256" key="12">
    <source>
        <dbReference type="ARBA" id="ARBA00048065"/>
    </source>
</evidence>
<dbReference type="PROSITE" id="PS50980">
    <property type="entry name" value="COA_CT_NTER"/>
    <property type="match status" value="1"/>
</dbReference>
<dbReference type="Pfam" id="PF02785">
    <property type="entry name" value="Biotin_carb_C"/>
    <property type="match status" value="1"/>
</dbReference>
<dbReference type="PROSITE" id="PS00866">
    <property type="entry name" value="CPSASE_1"/>
    <property type="match status" value="1"/>
</dbReference>
<dbReference type="Pfam" id="PF21385">
    <property type="entry name" value="ACCA_BT"/>
    <property type="match status" value="1"/>
</dbReference>
<gene>
    <name evidence="22" type="primary">RvY_18111-1</name>
    <name evidence="22" type="synonym">RvY_18111.1</name>
    <name evidence="22" type="ORF">RvY_18111</name>
</gene>
<dbReference type="SUPFAM" id="SSF52096">
    <property type="entry name" value="ClpP/crotonase"/>
    <property type="match status" value="2"/>
</dbReference>
<dbReference type="PANTHER" id="PTHR45728">
    <property type="entry name" value="ACETYL-COA CARBOXYLASE, ISOFORM A"/>
    <property type="match status" value="1"/>
</dbReference>
<evidence type="ECO:0000256" key="15">
    <source>
        <dbReference type="SAM" id="Coils"/>
    </source>
</evidence>
<dbReference type="FunFam" id="3.40.50.20:FF:000005">
    <property type="entry name" value="acetyl-CoA carboxylase isoform X2"/>
    <property type="match status" value="1"/>
</dbReference>
<dbReference type="InterPro" id="IPR029045">
    <property type="entry name" value="ClpP/crotonase-like_dom_sf"/>
</dbReference>
<dbReference type="InterPro" id="IPR005481">
    <property type="entry name" value="BC-like_N"/>
</dbReference>
<dbReference type="GO" id="GO:0005739">
    <property type="term" value="C:mitochondrion"/>
    <property type="evidence" value="ECO:0007669"/>
    <property type="project" value="TreeGrafter"/>
</dbReference>
<comment type="pathway">
    <text evidence="2">Lipid metabolism; malonyl-CoA biosynthesis; malonyl-CoA from acetyl-CoA: step 1/1.</text>
</comment>
<keyword evidence="9" id="KW-0275">Fatty acid biosynthesis</keyword>
<dbReference type="GO" id="GO:0006633">
    <property type="term" value="P:fatty acid biosynthetic process"/>
    <property type="evidence" value="ECO:0007669"/>
    <property type="project" value="UniProtKB-KW"/>
</dbReference>
<keyword evidence="7 14" id="KW-0067">ATP-binding</keyword>
<evidence type="ECO:0000259" key="17">
    <source>
        <dbReference type="PROSITE" id="PS50968"/>
    </source>
</evidence>
<dbReference type="Gene3D" id="2.40.50.100">
    <property type="match status" value="1"/>
</dbReference>
<dbReference type="Proteomes" id="UP000186922">
    <property type="component" value="Unassembled WGS sequence"/>
</dbReference>
<evidence type="ECO:0000259" key="18">
    <source>
        <dbReference type="PROSITE" id="PS50975"/>
    </source>
</evidence>
<dbReference type="InterPro" id="IPR011054">
    <property type="entry name" value="Rudment_hybrid_motif"/>
</dbReference>
<dbReference type="SUPFAM" id="SSF51246">
    <property type="entry name" value="Rudiment single hybrid motif"/>
    <property type="match status" value="1"/>
</dbReference>
<keyword evidence="5 14" id="KW-0547">Nucleotide-binding</keyword>
<evidence type="ECO:0000256" key="10">
    <source>
        <dbReference type="ARBA" id="ARBA00023267"/>
    </source>
</evidence>
<dbReference type="FunFam" id="3.90.226.10:FF:000010">
    <property type="entry name" value="acetyl-CoA carboxylase isoform X2"/>
    <property type="match status" value="1"/>
</dbReference>
<dbReference type="OrthoDB" id="10029892at2759"/>
<keyword evidence="6" id="KW-0276">Fatty acid metabolism</keyword>
<dbReference type="EMBL" id="BDGG01000017">
    <property type="protein sequence ID" value="GAV08420.1"/>
    <property type="molecule type" value="Genomic_DNA"/>
</dbReference>
<sequence length="2378" mass="267480">MMEGVSPTGESGDSSSSPVEMKEKRSKSLFSVGYPDDLQTVPDEDSFHDNVLPIPHNLLRRVTPMARSGSLEEDVSGAKRSMSPALAMSASTASMAEQFDASESDLSVRRKSSRFGRRNLSGAVVSRMASQSEKDFTVATPEEFVSRFGGTNVIKKVLIANNGIAAVKCIRSIRRWSYEMFNNDRAIRFVVMVTPEDMNANAEYIKMADQYVPVPGGSNFYNYANVDLIVDIARRVCADGVWAGWGHASENPKLPESLRRHNIQFMGPPETAMWCLGDKIASSILAQSAGVPTLPWSGMDLIMAGNEKGTGPLITTVPEALYKQACVDNAEEGLPVAEKIGFPVMIKASEGGGGKGIRKSESPDDFPTLFRQVQAEIPGSPIFIMSFAHSARHLEVQVLADTYGNAVSLFGRDCSIQRRHQKIIEEAPVTIASRAKFQEMERAAVRLAKMVGYVSAGTVEYLYMPEEDKFYFLELNPRLQVEHPCTEMVADVNLPAAQLQVAMGIPLHRIKDIRTLYQEKTWTSHEIDFETQYHVPNPKGHVIACRITSENPDEGFKPSAGTVQELNFRSTKNVWGYFSVAASGGLHEFADSQFGHCFAWGEDREDARENMVVALKDLSIRGDFRTTVEYLVTLLETETFQNNDVDTAWLDRLISEKVQAEKPDAMLAVVCASLHIADTNITNAFQMFQSSLDRGQVLPASTLISQVDVELLQDGLKYCVQVNKMGSNSYLLVMNGATKDAEVHRLKDGCLLISVDGASHSTYMKEEVDRYRVIIGNKTCVFEKEDDPTLMRAPSAGKLLNFVVEDGSKVFRNHPYAEMEVMKMVMTLTASASGTITYVKRAGAVLESGSVIAKLELDDPSRVQDVQLFTQPFPAVGEAAQTQLDKLNHVVQKCRDRVGQILSGYAAPEPHFGRTVVETVESLMRNLRDPHLPLLELQEVISTVSGRLPQMVERSIRQQLQHYSSNITSVLCQFPSQPIANIIDSYAATLQKRSDRDVFFLNTQAIVKLVQRYRNGVRGHLKAVIQDILKKYLSVEVMFQSGHYDKCVAKLMEKHKTDTAEVVQAIFSHSQVVKKNTLIIALIDHLIRYEPGLADELSPILNELTTLGKSENSKVALKARQVLISAHQPSYELRRNQVESIFLSAIDQYGRNFHPENLQKLIDSETSIFDVLHDFFFHVNPIVRMASYEVYIRRAYIAYGLYCLQHRSIGSVGSDKCVLQFQFVLPSSHPNRVAVDLLRSPALPADSANTALSPLVDPDVCCSRVGVMAAFSDFEDLKKNIDELLQLYPNFPPEGHHHDHSRLFQTIEAPSSRRSSLVESEVDGEVHEPIHILNVAFKHSSLTDDDETLSRTLEAYFGAQLNRNLLQKGLRRITFLVLRPQQYPKYFTFRARDNFAEDQIYRHLEPALAFQLEINRLRTYNLEVISTPNYKINLYLGSAKSDRQEGHEANDYRFFVRSIIRHSDLVTKEASAEFLQTEGERVLLEAMDALEVGFSHAMSQKTDCNHIFLNFVPTVIMDPNKIEESVRGMIMRYGSRLWKLRVLEAEIKINIRLSANEESIPIRLCVANESGYYLDLHLYKEVKDAKVGMTKFESWGVKQGFLHGRSTDTPYMTKNYLQQKRFTAQTNGTTYVYDFPEMFRQALLKQWREFGENRLGGCEVPAQVMECIELVLDSHDNLYENNRLPGENNIAMVAWRMTLKTAQYPEGRHLIVIANDITHKIGSFGPKEDVLFLKASELARLRKIPRIYLAANSGARIGLAEEVKAIYRIAWNDSGDPDRGYKYLYLSPDDYKKVSPLNSVRAELTETAELGPHYKILDIYGKDNGLGVENLRGSAAIAGETSRAYCDIVTISLVSCRSIGIGAYLVRLGQRVIQVETSHIILTGAPALNKVLGKEVYTSNNQLGGPQIMFANGVSHLTVPNDFEGVSNILYWLSYVPEKRGSMVPITAPVDPIERDVDYVPTKTPYDPRWFLAGKRDDNDYEKWLNGFFDRGSFREILSNWAQTVVCGRARLGGIPVGVIAVETRTVELNIPADPANFDSEAKSVQQAGQVWYPDSAYKTAQAITDFGHEELPLIIFANWRGFSGGMKDMYDQVLKMGAYIVDSLTSYKQPILVYIPPYAELRGGAWVVVDPSINADFMEMYADNDSRGGVLEPEGTVEIKYRKKELISAMHRLDAKMMELNKEKAAATNKADKDKLEKAMRERESRLLPIYHQVALKFADLHDTAGRMLEKGVILDIIPWRRSRTFFYFRLHRLLLENQLRKKITVINGALSVGQNRAMLRRWFIEVVGVHRAHEWDDNRAMVEWYLDQRQRNDSAISDNLRVLEADLAINQIQHLLDVNPDIHFESARHIVTRLNGAQRAELLNVLSELDSESASG</sequence>
<evidence type="ECO:0000256" key="3">
    <source>
        <dbReference type="ARBA" id="ARBA00022516"/>
    </source>
</evidence>
<protein>
    <submittedName>
        <fullName evidence="22">Uncharacterized protein</fullName>
    </submittedName>
</protein>
<dbReference type="InterPro" id="IPR016185">
    <property type="entry name" value="PreATP-grasp_dom_sf"/>
</dbReference>
<evidence type="ECO:0000256" key="9">
    <source>
        <dbReference type="ARBA" id="ARBA00023160"/>
    </source>
</evidence>
<dbReference type="PROSITE" id="PS50979">
    <property type="entry name" value="BC"/>
    <property type="match status" value="1"/>
</dbReference>
<evidence type="ECO:0000256" key="1">
    <source>
        <dbReference type="ARBA" id="ARBA00001953"/>
    </source>
</evidence>
<accession>A0A1D1W4J9</accession>
<dbReference type="Gene3D" id="3.40.50.20">
    <property type="match status" value="1"/>
</dbReference>
<feature type="domain" description="CoA carboxyltransferase N-terminal" evidence="20">
    <location>
        <begin position="1610"/>
        <end position="1948"/>
    </location>
</feature>
<keyword evidence="8" id="KW-0443">Lipid metabolism</keyword>
<keyword evidence="23" id="KW-1185">Reference proteome</keyword>
<dbReference type="GO" id="GO:0004075">
    <property type="term" value="F:biotin carboxylase activity"/>
    <property type="evidence" value="ECO:0007669"/>
    <property type="project" value="UniProtKB-EC"/>
</dbReference>
<keyword evidence="10" id="KW-0092">Biotin</keyword>
<dbReference type="InterPro" id="IPR034733">
    <property type="entry name" value="AcCoA_carboxyl_beta"/>
</dbReference>
<dbReference type="Pfam" id="PF08326">
    <property type="entry name" value="ACC_central"/>
    <property type="match status" value="1"/>
</dbReference>
<comment type="catalytic activity">
    <reaction evidence="12">
        <text>hydrogencarbonate + acetyl-CoA + ATP = malonyl-CoA + ADP + phosphate + H(+)</text>
        <dbReference type="Rhea" id="RHEA:11308"/>
        <dbReference type="ChEBI" id="CHEBI:15378"/>
        <dbReference type="ChEBI" id="CHEBI:17544"/>
        <dbReference type="ChEBI" id="CHEBI:30616"/>
        <dbReference type="ChEBI" id="CHEBI:43474"/>
        <dbReference type="ChEBI" id="CHEBI:57288"/>
        <dbReference type="ChEBI" id="CHEBI:57384"/>
        <dbReference type="ChEBI" id="CHEBI:456216"/>
        <dbReference type="EC" id="6.4.1.2"/>
    </reaction>
</comment>
<evidence type="ECO:0000313" key="22">
    <source>
        <dbReference type="EMBL" id="GAV08420.1"/>
    </source>
</evidence>
<evidence type="ECO:0000259" key="21">
    <source>
        <dbReference type="PROSITE" id="PS50989"/>
    </source>
</evidence>
<dbReference type="InterPro" id="IPR011761">
    <property type="entry name" value="ATP-grasp"/>
</dbReference>
<evidence type="ECO:0000256" key="8">
    <source>
        <dbReference type="ARBA" id="ARBA00023098"/>
    </source>
</evidence>
<dbReference type="Pfam" id="PF00364">
    <property type="entry name" value="Biotin_lipoyl"/>
    <property type="match status" value="1"/>
</dbReference>
<comment type="catalytic activity">
    <reaction evidence="13">
        <text>N(6)-biotinyl-L-lysyl-[protein] + hydrogencarbonate + ATP = N(6)-carboxybiotinyl-L-lysyl-[protein] + ADP + phosphate + H(+)</text>
        <dbReference type="Rhea" id="RHEA:13501"/>
        <dbReference type="Rhea" id="RHEA-COMP:10505"/>
        <dbReference type="Rhea" id="RHEA-COMP:10506"/>
        <dbReference type="ChEBI" id="CHEBI:15378"/>
        <dbReference type="ChEBI" id="CHEBI:17544"/>
        <dbReference type="ChEBI" id="CHEBI:30616"/>
        <dbReference type="ChEBI" id="CHEBI:43474"/>
        <dbReference type="ChEBI" id="CHEBI:83144"/>
        <dbReference type="ChEBI" id="CHEBI:83145"/>
        <dbReference type="ChEBI" id="CHEBI:456216"/>
        <dbReference type="EC" id="6.3.4.14"/>
    </reaction>
</comment>
<evidence type="ECO:0000259" key="20">
    <source>
        <dbReference type="PROSITE" id="PS50980"/>
    </source>
</evidence>
<dbReference type="Pfam" id="PF02786">
    <property type="entry name" value="CPSase_L_D2"/>
    <property type="match status" value="1"/>
</dbReference>
<dbReference type="SUPFAM" id="SSF51230">
    <property type="entry name" value="Single hybrid motif"/>
    <property type="match status" value="1"/>
</dbReference>
<feature type="domain" description="Lipoyl-binding" evidence="17">
    <location>
        <begin position="782"/>
        <end position="856"/>
    </location>
</feature>
<dbReference type="InterPro" id="IPR049076">
    <property type="entry name" value="ACCA"/>
</dbReference>
<evidence type="ECO:0000256" key="7">
    <source>
        <dbReference type="ARBA" id="ARBA00022840"/>
    </source>
</evidence>
<dbReference type="CDD" id="cd06850">
    <property type="entry name" value="biotinyl_domain"/>
    <property type="match status" value="1"/>
</dbReference>
<organism evidence="22 23">
    <name type="scientific">Ramazzottius varieornatus</name>
    <name type="common">Water bear</name>
    <name type="synonym">Tardigrade</name>
    <dbReference type="NCBI Taxonomy" id="947166"/>
    <lineage>
        <taxon>Eukaryota</taxon>
        <taxon>Metazoa</taxon>
        <taxon>Ecdysozoa</taxon>
        <taxon>Tardigrada</taxon>
        <taxon>Eutardigrada</taxon>
        <taxon>Parachela</taxon>
        <taxon>Hypsibioidea</taxon>
        <taxon>Ramazzottiidae</taxon>
        <taxon>Ramazzottius</taxon>
    </lineage>
</organism>
<evidence type="ECO:0000256" key="13">
    <source>
        <dbReference type="ARBA" id="ARBA00048600"/>
    </source>
</evidence>
<dbReference type="InterPro" id="IPR000089">
    <property type="entry name" value="Biotin_lipoyl"/>
</dbReference>
<dbReference type="PROSITE" id="PS50968">
    <property type="entry name" value="BIOTINYL_LIPOYL"/>
    <property type="match status" value="1"/>
</dbReference>
<dbReference type="PANTHER" id="PTHR45728:SF3">
    <property type="entry name" value="ACETYL-COA CARBOXYLASE"/>
    <property type="match status" value="1"/>
</dbReference>
<dbReference type="InterPro" id="IPR013815">
    <property type="entry name" value="ATP_grasp_subdomain_1"/>
</dbReference>
<dbReference type="GO" id="GO:2001295">
    <property type="term" value="P:malonyl-CoA biosynthetic process"/>
    <property type="evidence" value="ECO:0007669"/>
    <property type="project" value="UniProtKB-UniPathway"/>
</dbReference>
<dbReference type="FunFam" id="3.30.470.20:FF:000005">
    <property type="entry name" value="Acetyl-CoA carboxylase 1"/>
    <property type="match status" value="1"/>
</dbReference>
<keyword evidence="15" id="KW-0175">Coiled coil</keyword>
<reference evidence="22 23" key="1">
    <citation type="journal article" date="2016" name="Nat. Commun.">
        <title>Extremotolerant tardigrade genome and improved radiotolerance of human cultured cells by tardigrade-unique protein.</title>
        <authorList>
            <person name="Hashimoto T."/>
            <person name="Horikawa D.D."/>
            <person name="Saito Y."/>
            <person name="Kuwahara H."/>
            <person name="Kozuka-Hata H."/>
            <person name="Shin-I T."/>
            <person name="Minakuchi Y."/>
            <person name="Ohishi K."/>
            <person name="Motoyama A."/>
            <person name="Aizu T."/>
            <person name="Enomoto A."/>
            <person name="Kondo K."/>
            <person name="Tanaka S."/>
            <person name="Hara Y."/>
            <person name="Koshikawa S."/>
            <person name="Sagara H."/>
            <person name="Miura T."/>
            <person name="Yokobori S."/>
            <person name="Miyagawa K."/>
            <person name="Suzuki Y."/>
            <person name="Kubo T."/>
            <person name="Oyama M."/>
            <person name="Kohara Y."/>
            <person name="Fujiyama A."/>
            <person name="Arakawa K."/>
            <person name="Katayama T."/>
            <person name="Toyoda A."/>
            <person name="Kunieda T."/>
        </authorList>
    </citation>
    <scope>NUCLEOTIDE SEQUENCE [LARGE SCALE GENOMIC DNA]</scope>
    <source>
        <strain evidence="22 23">YOKOZUNA-1</strain>
    </source>
</reference>
<feature type="domain" description="Biotin carboxylation" evidence="19">
    <location>
        <begin position="153"/>
        <end position="655"/>
    </location>
</feature>
<dbReference type="Gene3D" id="3.30.1490.20">
    <property type="entry name" value="ATP-grasp fold, A domain"/>
    <property type="match status" value="1"/>
</dbReference>
<dbReference type="PROSITE" id="PS50975">
    <property type="entry name" value="ATP_GRASP"/>
    <property type="match status" value="1"/>
</dbReference>
<dbReference type="Gene3D" id="3.90.1770.10">
    <property type="entry name" value="PreATP-grasp domain"/>
    <property type="match status" value="1"/>
</dbReference>
<dbReference type="FunFam" id="2.40.460.10:FF:000001">
    <property type="entry name" value="Acetyl-CoA carboxylase 1"/>
    <property type="match status" value="1"/>
</dbReference>
<dbReference type="SUPFAM" id="SSF52440">
    <property type="entry name" value="PreATP-grasp domain"/>
    <property type="match status" value="1"/>
</dbReference>
<name>A0A1D1W4J9_RAMVA</name>
<dbReference type="InterPro" id="IPR011053">
    <property type="entry name" value="Single_hybrid_motif"/>
</dbReference>
<dbReference type="SMART" id="SM00878">
    <property type="entry name" value="Biotin_carb_C"/>
    <property type="match status" value="1"/>
</dbReference>
<keyword evidence="4" id="KW-0436">Ligase</keyword>
<feature type="domain" description="CoA carboxyltransferase C-terminal" evidence="21">
    <location>
        <begin position="1952"/>
        <end position="2267"/>
    </location>
</feature>
<evidence type="ECO:0000256" key="2">
    <source>
        <dbReference type="ARBA" id="ARBA00004956"/>
    </source>
</evidence>
<dbReference type="SUPFAM" id="SSF56059">
    <property type="entry name" value="Glutathione synthetase ATP-binding domain-like"/>
    <property type="match status" value="1"/>
</dbReference>
<evidence type="ECO:0000259" key="19">
    <source>
        <dbReference type="PROSITE" id="PS50979"/>
    </source>
</evidence>
<evidence type="ECO:0000256" key="11">
    <source>
        <dbReference type="ARBA" id="ARBA00023268"/>
    </source>
</evidence>
<dbReference type="GO" id="GO:0003989">
    <property type="term" value="F:acetyl-CoA carboxylase activity"/>
    <property type="evidence" value="ECO:0007669"/>
    <property type="project" value="UniProtKB-EC"/>
</dbReference>
<evidence type="ECO:0000313" key="23">
    <source>
        <dbReference type="Proteomes" id="UP000186922"/>
    </source>
</evidence>
<dbReference type="FunFam" id="3.30.1490.20:FF:000003">
    <property type="entry name" value="acetyl-CoA carboxylase isoform X1"/>
    <property type="match status" value="1"/>
</dbReference>